<evidence type="ECO:0000256" key="4">
    <source>
        <dbReference type="ARBA" id="ARBA00022840"/>
    </source>
</evidence>
<dbReference type="PROSITE" id="PS50893">
    <property type="entry name" value="ABC_TRANSPORTER_2"/>
    <property type="match status" value="1"/>
</dbReference>
<dbReference type="FunFam" id="3.40.50.300:FF:000218">
    <property type="entry name" value="Multidrug ABC transporter ATP-binding protein"/>
    <property type="match status" value="1"/>
</dbReference>
<dbReference type="GO" id="GO:0090374">
    <property type="term" value="P:oligopeptide export from mitochondrion"/>
    <property type="evidence" value="ECO:0007669"/>
    <property type="project" value="TreeGrafter"/>
</dbReference>
<dbReference type="InterPro" id="IPR017871">
    <property type="entry name" value="ABC_transporter-like_CS"/>
</dbReference>
<dbReference type="GO" id="GO:0015421">
    <property type="term" value="F:ABC-type oligopeptide transporter activity"/>
    <property type="evidence" value="ECO:0007669"/>
    <property type="project" value="TreeGrafter"/>
</dbReference>
<dbReference type="PANTHER" id="PTHR43394">
    <property type="entry name" value="ATP-DEPENDENT PERMEASE MDL1, MITOCHONDRIAL"/>
    <property type="match status" value="1"/>
</dbReference>
<dbReference type="Gene3D" id="1.20.1560.10">
    <property type="entry name" value="ABC transporter type 1, transmembrane domain"/>
    <property type="match status" value="1"/>
</dbReference>
<dbReference type="InterPro" id="IPR003593">
    <property type="entry name" value="AAA+_ATPase"/>
</dbReference>
<sequence length="592" mass="63367">MTDKDAPATDQASPPLRRLGSLRTLWPFVRRHSGLFSAWLLALAVSSAATLSLPPAVKQMIDHGFSSGGQINRAFALLMLVAVVLALATAARFYFVSLLGEKVVADLRSRLYAHLIQLGAGFHDRSRSGELVSRLTADSELLRSVVGSTMSVALRSSVTVVGSLAMLFVTSPRLAAWSLLGIPLAVLPIIIGARKLRTIARSSQDRIADANSLASETLGAVRTVQAHAREPYERGRFDHALGDAIRAARRRIGAQSLVTASAILLVFGAIVGVLWLGAHDVIDGRLSAGTLGQFVLYALIGGGSVGALAEVWNELQRASGGMGRIGELLQEDIEIRAPAKPRALPQPLRGEIRFDDVLFNYPQRPDQAALDHFNLHVRPGETVALVGPSGAGKSTVLSMLLRFHDPASGRICVDGIDVREVDPAELRAQLALVPQQPTLFAASARDNIRYGRLEASDAEVEDAARAAEADAFLRALPEGYDSELGERGARLSGGQQQRVAIARALLKDAPILLLDEATSALDAQSEHGVQQALERLMAGRTTVVIAHRLATVLKADRIVVMDHGRIVAEGTHTQLLAEGGLYAELARLQFID</sequence>
<dbReference type="InterPro" id="IPR003439">
    <property type="entry name" value="ABC_transporter-like_ATP-bd"/>
</dbReference>
<evidence type="ECO:0000259" key="9">
    <source>
        <dbReference type="PROSITE" id="PS50929"/>
    </source>
</evidence>
<dbReference type="InterPro" id="IPR011918">
    <property type="entry name" value="ABC_MsbA_ATP-bd"/>
</dbReference>
<dbReference type="NCBIfam" id="TIGR02204">
    <property type="entry name" value="MsbA_rel"/>
    <property type="match status" value="1"/>
</dbReference>
<dbReference type="SMART" id="SM00382">
    <property type="entry name" value="AAA"/>
    <property type="match status" value="1"/>
</dbReference>
<evidence type="ECO:0000256" key="5">
    <source>
        <dbReference type="ARBA" id="ARBA00022989"/>
    </source>
</evidence>
<feature type="transmembrane region" description="Helical" evidence="7">
    <location>
        <begin position="34"/>
        <end position="53"/>
    </location>
</feature>
<dbReference type="InterPro" id="IPR039421">
    <property type="entry name" value="Type_1_exporter"/>
</dbReference>
<evidence type="ECO:0000256" key="2">
    <source>
        <dbReference type="ARBA" id="ARBA00022692"/>
    </source>
</evidence>
<dbReference type="CDD" id="cd18575">
    <property type="entry name" value="ABC_6TM_bac_exporter_ABCB8_10_like"/>
    <property type="match status" value="1"/>
</dbReference>
<dbReference type="EMBL" id="FWEU01000002">
    <property type="protein sequence ID" value="SLM23726.1"/>
    <property type="molecule type" value="Genomic_DNA"/>
</dbReference>
<evidence type="ECO:0000313" key="10">
    <source>
        <dbReference type="EMBL" id="SLM23726.1"/>
    </source>
</evidence>
<name>A0A1W1GWI9_9GAMM</name>
<dbReference type="SUPFAM" id="SSF52540">
    <property type="entry name" value="P-loop containing nucleoside triphosphate hydrolases"/>
    <property type="match status" value="1"/>
</dbReference>
<dbReference type="InterPro" id="IPR036640">
    <property type="entry name" value="ABC1_TM_sf"/>
</dbReference>
<evidence type="ECO:0000256" key="3">
    <source>
        <dbReference type="ARBA" id="ARBA00022741"/>
    </source>
</evidence>
<dbReference type="PANTHER" id="PTHR43394:SF1">
    <property type="entry name" value="ATP-BINDING CASSETTE SUB-FAMILY B MEMBER 10, MITOCHONDRIAL"/>
    <property type="match status" value="1"/>
</dbReference>
<organism evidence="10 11">
    <name type="scientific">Stenotrophomonas indicatrix</name>
    <dbReference type="NCBI Taxonomy" id="2045451"/>
    <lineage>
        <taxon>Bacteria</taxon>
        <taxon>Pseudomonadati</taxon>
        <taxon>Pseudomonadota</taxon>
        <taxon>Gammaproteobacteria</taxon>
        <taxon>Lysobacterales</taxon>
        <taxon>Lysobacteraceae</taxon>
        <taxon>Stenotrophomonas</taxon>
    </lineage>
</organism>
<gene>
    <name evidence="10" type="ORF">SAMN04488690_1426</name>
</gene>
<keyword evidence="4 10" id="KW-0067">ATP-binding</keyword>
<dbReference type="PROSITE" id="PS00211">
    <property type="entry name" value="ABC_TRANSPORTER_1"/>
    <property type="match status" value="1"/>
</dbReference>
<dbReference type="RefSeq" id="WP_080149107.1">
    <property type="nucleotide sequence ID" value="NZ_FWEU01000002.1"/>
</dbReference>
<dbReference type="GO" id="GO:0005524">
    <property type="term" value="F:ATP binding"/>
    <property type="evidence" value="ECO:0007669"/>
    <property type="project" value="UniProtKB-KW"/>
</dbReference>
<proteinExistence type="predicted"/>
<protein>
    <submittedName>
        <fullName evidence="10">ATP-binding cassette, subfamily B</fullName>
    </submittedName>
</protein>
<feature type="transmembrane region" description="Helical" evidence="7">
    <location>
        <begin position="256"/>
        <end position="278"/>
    </location>
</feature>
<feature type="transmembrane region" description="Helical" evidence="7">
    <location>
        <begin position="290"/>
        <end position="312"/>
    </location>
</feature>
<feature type="domain" description="ABC transmembrane type-1" evidence="9">
    <location>
        <begin position="40"/>
        <end position="317"/>
    </location>
</feature>
<keyword evidence="6 7" id="KW-0472">Membrane</keyword>
<dbReference type="PROSITE" id="PS50929">
    <property type="entry name" value="ABC_TM1F"/>
    <property type="match status" value="1"/>
</dbReference>
<comment type="subcellular location">
    <subcellularLocation>
        <location evidence="1">Cell membrane</location>
        <topology evidence="1">Multi-pass membrane protein</topology>
    </subcellularLocation>
</comment>
<feature type="transmembrane region" description="Helical" evidence="7">
    <location>
        <begin position="74"/>
        <end position="95"/>
    </location>
</feature>
<feature type="transmembrane region" description="Helical" evidence="7">
    <location>
        <begin position="174"/>
        <end position="193"/>
    </location>
</feature>
<keyword evidence="3" id="KW-0547">Nucleotide-binding</keyword>
<reference evidence="11" key="1">
    <citation type="submission" date="2016-10" db="EMBL/GenBank/DDBJ databases">
        <authorList>
            <person name="Varghese N."/>
        </authorList>
    </citation>
    <scope>NUCLEOTIDE SEQUENCE [LARGE SCALE GENOMIC DNA]</scope>
    <source>
        <strain evidence="11">92MFCol6.1</strain>
    </source>
</reference>
<feature type="domain" description="ABC transporter" evidence="8">
    <location>
        <begin position="352"/>
        <end position="588"/>
    </location>
</feature>
<dbReference type="Pfam" id="PF00664">
    <property type="entry name" value="ABC_membrane"/>
    <property type="match status" value="1"/>
</dbReference>
<accession>A0A1W1GWI9</accession>
<evidence type="ECO:0000256" key="6">
    <source>
        <dbReference type="ARBA" id="ARBA00023136"/>
    </source>
</evidence>
<keyword evidence="2 7" id="KW-0812">Transmembrane</keyword>
<dbReference type="Gene3D" id="3.40.50.300">
    <property type="entry name" value="P-loop containing nucleotide triphosphate hydrolases"/>
    <property type="match status" value="1"/>
</dbReference>
<dbReference type="SUPFAM" id="SSF90123">
    <property type="entry name" value="ABC transporter transmembrane region"/>
    <property type="match status" value="1"/>
</dbReference>
<keyword evidence="5 7" id="KW-1133">Transmembrane helix</keyword>
<dbReference type="AlphaFoldDB" id="A0A1W1GWI9"/>
<dbReference type="GO" id="GO:0016887">
    <property type="term" value="F:ATP hydrolysis activity"/>
    <property type="evidence" value="ECO:0007669"/>
    <property type="project" value="InterPro"/>
</dbReference>
<dbReference type="Pfam" id="PF00005">
    <property type="entry name" value="ABC_tran"/>
    <property type="match status" value="1"/>
</dbReference>
<dbReference type="InterPro" id="IPR011527">
    <property type="entry name" value="ABC1_TM_dom"/>
</dbReference>
<dbReference type="GO" id="GO:0005886">
    <property type="term" value="C:plasma membrane"/>
    <property type="evidence" value="ECO:0007669"/>
    <property type="project" value="UniProtKB-SubCell"/>
</dbReference>
<evidence type="ECO:0000259" key="8">
    <source>
        <dbReference type="PROSITE" id="PS50893"/>
    </source>
</evidence>
<dbReference type="Proteomes" id="UP000191133">
    <property type="component" value="Unassembled WGS sequence"/>
</dbReference>
<evidence type="ECO:0000256" key="7">
    <source>
        <dbReference type="SAM" id="Phobius"/>
    </source>
</evidence>
<dbReference type="InterPro" id="IPR027417">
    <property type="entry name" value="P-loop_NTPase"/>
</dbReference>
<evidence type="ECO:0000256" key="1">
    <source>
        <dbReference type="ARBA" id="ARBA00004651"/>
    </source>
</evidence>
<evidence type="ECO:0000313" key="11">
    <source>
        <dbReference type="Proteomes" id="UP000191133"/>
    </source>
</evidence>